<name>A0A644XP57_9ZZZZ</name>
<dbReference type="Gene3D" id="1.10.1220.10">
    <property type="entry name" value="Met repressor-like"/>
    <property type="match status" value="1"/>
</dbReference>
<gene>
    <name evidence="2" type="ORF">SDC9_64325</name>
</gene>
<organism evidence="2">
    <name type="scientific">bioreactor metagenome</name>
    <dbReference type="NCBI Taxonomy" id="1076179"/>
    <lineage>
        <taxon>unclassified sequences</taxon>
        <taxon>metagenomes</taxon>
        <taxon>ecological metagenomes</taxon>
    </lineage>
</organism>
<reference evidence="2" key="1">
    <citation type="submission" date="2019-08" db="EMBL/GenBank/DDBJ databases">
        <authorList>
            <person name="Kucharzyk K."/>
            <person name="Murdoch R.W."/>
            <person name="Higgins S."/>
            <person name="Loffler F."/>
        </authorList>
    </citation>
    <scope>NUCLEOTIDE SEQUENCE</scope>
</reference>
<proteinExistence type="predicted"/>
<dbReference type="GO" id="GO:0006355">
    <property type="term" value="P:regulation of DNA-templated transcription"/>
    <property type="evidence" value="ECO:0007669"/>
    <property type="project" value="InterPro"/>
</dbReference>
<dbReference type="InterPro" id="IPR010985">
    <property type="entry name" value="Ribbon_hlx_hlx"/>
</dbReference>
<dbReference type="InterPro" id="IPR013321">
    <property type="entry name" value="Arc_rbn_hlx_hlx"/>
</dbReference>
<evidence type="ECO:0000259" key="1">
    <source>
        <dbReference type="Pfam" id="PF01402"/>
    </source>
</evidence>
<dbReference type="InterPro" id="IPR002145">
    <property type="entry name" value="CopG"/>
</dbReference>
<comment type="caution">
    <text evidence="2">The sequence shown here is derived from an EMBL/GenBank/DDBJ whole genome shotgun (WGS) entry which is preliminary data.</text>
</comment>
<dbReference type="Pfam" id="PF01402">
    <property type="entry name" value="RHH_1"/>
    <property type="match status" value="1"/>
</dbReference>
<dbReference type="SUPFAM" id="SSF47598">
    <property type="entry name" value="Ribbon-helix-helix"/>
    <property type="match status" value="1"/>
</dbReference>
<dbReference type="AlphaFoldDB" id="A0A644XP57"/>
<dbReference type="EMBL" id="VSSQ01002885">
    <property type="protein sequence ID" value="MPM17925.1"/>
    <property type="molecule type" value="Genomic_DNA"/>
</dbReference>
<feature type="domain" description="Ribbon-helix-helix protein CopG" evidence="1">
    <location>
        <begin position="25"/>
        <end position="62"/>
    </location>
</feature>
<protein>
    <recommendedName>
        <fullName evidence="1">Ribbon-helix-helix protein CopG domain-containing protein</fullName>
    </recommendedName>
</protein>
<accession>A0A644XP57</accession>
<evidence type="ECO:0000313" key="2">
    <source>
        <dbReference type="EMBL" id="MPM17925.1"/>
    </source>
</evidence>
<sequence>MVKLLIKHELRCNCEVCDLADNKKILISIPENLLRELDNAVKEEGTNRSDFIRKSIRFYLIEKRKLEIRNKMKAGYLEMSNINKSITEEYSEGDYEDFLSYETKLIGSE</sequence>
<dbReference type="CDD" id="cd22231">
    <property type="entry name" value="RHH_NikR_HicB-like"/>
    <property type="match status" value="1"/>
</dbReference>